<dbReference type="Proteomes" id="UP000316217">
    <property type="component" value="Unassembled WGS sequence"/>
</dbReference>
<evidence type="ECO:0000313" key="4">
    <source>
        <dbReference type="Proteomes" id="UP000277582"/>
    </source>
</evidence>
<dbReference type="PANTHER" id="PTHR37809:SF1">
    <property type="entry name" value="RIBOSOMAL PROTEIN S12 METHYLTHIOTRANSFERASE ACCESSORY FACTOR YCAO"/>
    <property type="match status" value="1"/>
</dbReference>
<dbReference type="OrthoDB" id="7433at2157"/>
<dbReference type="Proteomes" id="UP000277582">
    <property type="component" value="Unassembled WGS sequence"/>
</dbReference>
<dbReference type="PANTHER" id="PTHR37809">
    <property type="entry name" value="RIBOSOMAL PROTEIN S12 METHYLTHIOTRANSFERASE ACCESSORY FACTOR YCAO"/>
    <property type="match status" value="1"/>
</dbReference>
<dbReference type="NCBIfam" id="TIGR03266">
    <property type="entry name" value="methan_mark_1"/>
    <property type="match status" value="1"/>
</dbReference>
<name>A0A429GG00_9CREN</name>
<accession>A0A429GG00</accession>
<sequence length="405" mass="45299">MLRLERSAKAYREGTHRVRNPEETLSQIESKLKIAGITRISDITGLDRIGIPVYSAVRPSAAQGAVSVYSGKGINKTLAKISAIMEGYERYSAEFKECDKEITIKGTYASLSSKFNILDPDELILPKDTLSSKDLVLRWIKGFDLINDEEIYVPVSSVFHPYTPDGDFHLFKTNTNGLAAGNTIEEAIFHGLMEVIERDAWSIAEVCRRGGRIISAEGSHIVKSLIDKFESSSVHVILRDITSDIGVPVVAAISDDIKLKDPALLTMGFGAHSDPEISAIRALLEVAQSRLVQIQGAREDTVRAEVMRRIGYERMKRINRHWFEADDEVELDKLPKFSSDFIDEDIRRTLGLLKSRGFQRVIVVNLTRPELGIPTVRVIVPGMEIYGIDSNRIGERALSYLRKAR</sequence>
<dbReference type="PROSITE" id="PS51664">
    <property type="entry name" value="YCAO"/>
    <property type="match status" value="1"/>
</dbReference>
<evidence type="ECO:0000313" key="2">
    <source>
        <dbReference type="EMBL" id="RSN72800.1"/>
    </source>
</evidence>
<reference evidence="2 4" key="1">
    <citation type="submission" date="2018-10" db="EMBL/GenBank/DDBJ databases">
        <title>Co-occurring genomic capacity for anaerobic methane metabolism and dissimilatory sulfite reduction discovered in the Korarchaeota.</title>
        <authorList>
            <person name="Mckay L.J."/>
            <person name="Dlakic M."/>
            <person name="Fields M.W."/>
            <person name="Delmont T.O."/>
            <person name="Eren A.M."/>
            <person name="Jay Z.J."/>
            <person name="Klingelsmith K.B."/>
            <person name="Rusch D.B."/>
            <person name="Inskeep W.P."/>
        </authorList>
    </citation>
    <scope>NUCLEOTIDE SEQUENCE [LARGE SCALE GENOMIC DNA]</scope>
    <source>
        <strain evidence="2 4">MDKW</strain>
    </source>
</reference>
<gene>
    <name evidence="2" type="ORF">D6D85_12190</name>
    <name evidence="3" type="ORF">EF810_03485</name>
</gene>
<reference evidence="3 5" key="2">
    <citation type="journal article" date="2019" name="Nat. Microbiol.">
        <title>Wide diversity of methane and short-chain alkane metabolisms in uncultured archaea.</title>
        <authorList>
            <person name="Borrel G."/>
            <person name="Adam P.S."/>
            <person name="McKay L.J."/>
            <person name="Chen L.X."/>
            <person name="Sierra-Garcia I.N."/>
            <person name="Sieber C.M."/>
            <person name="Letourneur Q."/>
            <person name="Ghozlane A."/>
            <person name="Andersen G.L."/>
            <person name="Li W.J."/>
            <person name="Hallam S.J."/>
            <person name="Muyzer G."/>
            <person name="de Oliveira V.M."/>
            <person name="Inskeep W.P."/>
            <person name="Banfield J.F."/>
            <person name="Gribaldo S."/>
        </authorList>
    </citation>
    <scope>NUCLEOTIDE SEQUENCE [LARGE SCALE GENOMIC DNA]</scope>
    <source>
        <strain evidence="3">NM4</strain>
    </source>
</reference>
<dbReference type="EMBL" id="RCOS01000137">
    <property type="protein sequence ID" value="RSN72800.1"/>
    <property type="molecule type" value="Genomic_DNA"/>
</dbReference>
<organism evidence="2 4">
    <name type="scientific">Candidatus Methanodesulfokora washburnensis</name>
    <dbReference type="NCBI Taxonomy" id="2478471"/>
    <lineage>
        <taxon>Archaea</taxon>
        <taxon>Thermoproteota</taxon>
        <taxon>Candidatus Korarchaeia</taxon>
        <taxon>Candidatus Korarchaeia incertae sedis</taxon>
        <taxon>Candidatus Methanodesulfokora</taxon>
    </lineage>
</organism>
<proteinExistence type="predicted"/>
<dbReference type="AlphaFoldDB" id="A0A429GG00"/>
<dbReference type="RefSeq" id="WP_125672235.1">
    <property type="nucleotide sequence ID" value="NZ_RCOS01000137.1"/>
</dbReference>
<dbReference type="Pfam" id="PF02624">
    <property type="entry name" value="YcaO"/>
    <property type="match status" value="1"/>
</dbReference>
<comment type="caution">
    <text evidence="2">The sequence shown here is derived from an EMBL/GenBank/DDBJ whole genome shotgun (WGS) entry which is preliminary data.</text>
</comment>
<evidence type="ECO:0000259" key="1">
    <source>
        <dbReference type="PROSITE" id="PS51664"/>
    </source>
</evidence>
<dbReference type="NCBIfam" id="TIGR00702">
    <property type="entry name" value="YcaO-type kinase domain"/>
    <property type="match status" value="1"/>
</dbReference>
<evidence type="ECO:0000313" key="3">
    <source>
        <dbReference type="EMBL" id="RZN62169.1"/>
    </source>
</evidence>
<protein>
    <submittedName>
        <fullName evidence="2">YcaO-related McrA-glycine thioamidation protein</fullName>
    </submittedName>
</protein>
<keyword evidence="4" id="KW-1185">Reference proteome</keyword>
<dbReference type="InterPro" id="IPR003776">
    <property type="entry name" value="YcaO-like_dom"/>
</dbReference>
<evidence type="ECO:0000313" key="5">
    <source>
        <dbReference type="Proteomes" id="UP000316217"/>
    </source>
</evidence>
<dbReference type="InterPro" id="IPR017667">
    <property type="entry name" value="Methan_mark_1"/>
</dbReference>
<feature type="domain" description="YcaO" evidence="1">
    <location>
        <begin position="71"/>
        <end position="405"/>
    </location>
</feature>
<dbReference type="EMBL" id="RXII01000053">
    <property type="protein sequence ID" value="RZN62169.1"/>
    <property type="molecule type" value="Genomic_DNA"/>
</dbReference>
<dbReference type="Gene3D" id="3.30.1330.230">
    <property type="match status" value="2"/>
</dbReference>